<proteinExistence type="inferred from homology"/>
<comment type="similarity">
    <text evidence="2">Belongs to the LDLR family.</text>
</comment>
<feature type="disulfide bond" evidence="16">
    <location>
        <begin position="93"/>
        <end position="111"/>
    </location>
</feature>
<keyword evidence="5" id="KW-0812">Transmembrane</keyword>
<evidence type="ECO:0000256" key="3">
    <source>
        <dbReference type="ARBA" id="ARBA00022536"/>
    </source>
</evidence>
<evidence type="ECO:0000259" key="18">
    <source>
        <dbReference type="PROSITE" id="PS01186"/>
    </source>
</evidence>
<dbReference type="Gene3D" id="4.10.1220.10">
    <property type="entry name" value="EGF-type module"/>
    <property type="match status" value="1"/>
</dbReference>
<dbReference type="InterPro" id="IPR023415">
    <property type="entry name" value="LDLR_class-A_CS"/>
</dbReference>
<evidence type="ECO:0000256" key="17">
    <source>
        <dbReference type="PROSITE-ProRule" id="PRU00461"/>
    </source>
</evidence>
<dbReference type="InterPro" id="IPR056588">
    <property type="entry name" value="EGF_LRP2"/>
</dbReference>
<reference evidence="19" key="1">
    <citation type="journal article" date="2023" name="Insect Mol. Biol.">
        <title>Genome sequencing provides insights into the evolution of gene families encoding plant cell wall-degrading enzymes in longhorned beetles.</title>
        <authorList>
            <person name="Shin N.R."/>
            <person name="Okamura Y."/>
            <person name="Kirsch R."/>
            <person name="Pauchet Y."/>
        </authorList>
    </citation>
    <scope>NUCLEOTIDE SEQUENCE</scope>
    <source>
        <strain evidence="19">MMC_N1</strain>
    </source>
</reference>
<dbReference type="PROSITE" id="PS01187">
    <property type="entry name" value="EGF_CA"/>
    <property type="match status" value="1"/>
</dbReference>
<dbReference type="Proteomes" id="UP001162164">
    <property type="component" value="Unassembled WGS sequence"/>
</dbReference>
<dbReference type="PROSITE" id="PS01209">
    <property type="entry name" value="LDLRA_1"/>
    <property type="match status" value="4"/>
</dbReference>
<dbReference type="SMART" id="SM00192">
    <property type="entry name" value="LDLa"/>
    <property type="match status" value="9"/>
</dbReference>
<dbReference type="Pfam" id="PF00057">
    <property type="entry name" value="Ldl_recept_a"/>
    <property type="match status" value="9"/>
</dbReference>
<evidence type="ECO:0000256" key="13">
    <source>
        <dbReference type="ARBA" id="ARBA00023176"/>
    </source>
</evidence>
<dbReference type="EMBL" id="JAPWTJ010001998">
    <property type="protein sequence ID" value="KAJ8968428.1"/>
    <property type="molecule type" value="Genomic_DNA"/>
</dbReference>
<gene>
    <name evidence="19" type="ORF">NQ317_004396</name>
</gene>
<feature type="disulfide bond" evidence="16">
    <location>
        <begin position="105"/>
        <end position="120"/>
    </location>
</feature>
<dbReference type="InterPro" id="IPR018097">
    <property type="entry name" value="EGF_Ca-bd_CS"/>
</dbReference>
<evidence type="ECO:0000256" key="8">
    <source>
        <dbReference type="ARBA" id="ARBA00022837"/>
    </source>
</evidence>
<name>A0ABQ9IY88_9CUCU</name>
<keyword evidence="9" id="KW-1133">Transmembrane helix</keyword>
<dbReference type="SMART" id="SM00135">
    <property type="entry name" value="LY"/>
    <property type="match status" value="7"/>
</dbReference>
<keyword evidence="7" id="KW-0677">Repeat</keyword>
<dbReference type="Gene3D" id="2.10.25.10">
    <property type="entry name" value="Laminin"/>
    <property type="match status" value="2"/>
</dbReference>
<keyword evidence="8" id="KW-0106">Calcium</keyword>
<comment type="subcellular location">
    <subcellularLocation>
        <location evidence="15">Membrane</location>
        <location evidence="15">Coated pit</location>
    </subcellularLocation>
    <subcellularLocation>
        <location evidence="1">Membrane</location>
        <topology evidence="1">Single-pass type I membrane protein</topology>
    </subcellularLocation>
</comment>
<organism evidence="19 20">
    <name type="scientific">Molorchus minor</name>
    <dbReference type="NCBI Taxonomy" id="1323400"/>
    <lineage>
        <taxon>Eukaryota</taxon>
        <taxon>Metazoa</taxon>
        <taxon>Ecdysozoa</taxon>
        <taxon>Arthropoda</taxon>
        <taxon>Hexapoda</taxon>
        <taxon>Insecta</taxon>
        <taxon>Pterygota</taxon>
        <taxon>Neoptera</taxon>
        <taxon>Endopterygota</taxon>
        <taxon>Coleoptera</taxon>
        <taxon>Polyphaga</taxon>
        <taxon>Cucujiformia</taxon>
        <taxon>Chrysomeloidea</taxon>
        <taxon>Cerambycidae</taxon>
        <taxon>Lamiinae</taxon>
        <taxon>Monochamini</taxon>
        <taxon>Molorchus</taxon>
    </lineage>
</organism>
<comment type="caution">
    <text evidence="19">The sequence shown here is derived from an EMBL/GenBank/DDBJ whole genome shotgun (WGS) entry which is preliminary data.</text>
</comment>
<feature type="disulfide bond" evidence="16">
    <location>
        <begin position="856"/>
        <end position="871"/>
    </location>
</feature>
<evidence type="ECO:0000256" key="10">
    <source>
        <dbReference type="ARBA" id="ARBA00023136"/>
    </source>
</evidence>
<dbReference type="InterPro" id="IPR001881">
    <property type="entry name" value="EGF-like_Ca-bd_dom"/>
</dbReference>
<dbReference type="Gene3D" id="4.10.400.10">
    <property type="entry name" value="Low-density Lipoprotein Receptor"/>
    <property type="match status" value="8"/>
</dbReference>
<dbReference type="SUPFAM" id="SSF57184">
    <property type="entry name" value="Growth factor receptor domain"/>
    <property type="match status" value="1"/>
</dbReference>
<dbReference type="SMART" id="SM00181">
    <property type="entry name" value="EGF"/>
    <property type="match status" value="6"/>
</dbReference>
<keyword evidence="13" id="KW-0168">Coated pit</keyword>
<keyword evidence="11 16" id="KW-1015">Disulfide bond</keyword>
<dbReference type="InterPro" id="IPR000742">
    <property type="entry name" value="EGF"/>
</dbReference>
<dbReference type="PRINTS" id="PR00261">
    <property type="entry name" value="LDLRECEPTOR"/>
</dbReference>
<evidence type="ECO:0000256" key="4">
    <source>
        <dbReference type="ARBA" id="ARBA00022583"/>
    </source>
</evidence>
<feature type="domain" description="EGF-like" evidence="18">
    <location>
        <begin position="229"/>
        <end position="243"/>
    </location>
</feature>
<dbReference type="InterPro" id="IPR002172">
    <property type="entry name" value="LDrepeatLR_classA_rpt"/>
</dbReference>
<feature type="disulfide bond" evidence="16">
    <location>
        <begin position="876"/>
        <end position="888"/>
    </location>
</feature>
<dbReference type="SMART" id="SM00179">
    <property type="entry name" value="EGF_CA"/>
    <property type="match status" value="1"/>
</dbReference>
<keyword evidence="4" id="KW-0254">Endocytosis</keyword>
<dbReference type="PANTHER" id="PTHR22722:SF14">
    <property type="entry name" value="MEGALIN, ISOFORM A"/>
    <property type="match status" value="1"/>
</dbReference>
<evidence type="ECO:0000256" key="9">
    <source>
        <dbReference type="ARBA" id="ARBA00022989"/>
    </source>
</evidence>
<keyword evidence="12" id="KW-0675">Receptor</keyword>
<protein>
    <recommendedName>
        <fullName evidence="18">EGF-like domain-containing protein</fullName>
    </recommendedName>
</protein>
<evidence type="ECO:0000256" key="5">
    <source>
        <dbReference type="ARBA" id="ARBA00022692"/>
    </source>
</evidence>
<feature type="disulfide bond" evidence="16">
    <location>
        <begin position="883"/>
        <end position="901"/>
    </location>
</feature>
<feature type="disulfide bond" evidence="16">
    <location>
        <begin position="936"/>
        <end position="951"/>
    </location>
</feature>
<evidence type="ECO:0000256" key="15">
    <source>
        <dbReference type="ARBA" id="ARBA00037878"/>
    </source>
</evidence>
<feature type="disulfide bond" evidence="16">
    <location>
        <begin position="837"/>
        <end position="849"/>
    </location>
</feature>
<feature type="non-terminal residue" evidence="19">
    <location>
        <position position="1"/>
    </location>
</feature>
<feature type="disulfide bond" evidence="16">
    <location>
        <begin position="66"/>
        <end position="81"/>
    </location>
</feature>
<dbReference type="SUPFAM" id="SSF63825">
    <property type="entry name" value="YWTD domain"/>
    <property type="match status" value="1"/>
</dbReference>
<dbReference type="InterPro" id="IPR011042">
    <property type="entry name" value="6-blade_b-propeller_TolB-like"/>
</dbReference>
<evidence type="ECO:0000256" key="2">
    <source>
        <dbReference type="ARBA" id="ARBA00009939"/>
    </source>
</evidence>
<dbReference type="InterPro" id="IPR009030">
    <property type="entry name" value="Growth_fac_rcpt_cys_sf"/>
</dbReference>
<dbReference type="PROSITE" id="PS51120">
    <property type="entry name" value="LDLRB"/>
    <property type="match status" value="1"/>
</dbReference>
<feature type="disulfide bond" evidence="16">
    <location>
        <begin position="844"/>
        <end position="862"/>
    </location>
</feature>
<dbReference type="PROSITE" id="PS00010">
    <property type="entry name" value="ASX_HYDROXYL"/>
    <property type="match status" value="1"/>
</dbReference>
<keyword evidence="14" id="KW-0325">Glycoprotein</keyword>
<dbReference type="CDD" id="cd00112">
    <property type="entry name" value="LDLa"/>
    <property type="match status" value="9"/>
</dbReference>
<evidence type="ECO:0000256" key="7">
    <source>
        <dbReference type="ARBA" id="ARBA00022737"/>
    </source>
</evidence>
<keyword evidence="10" id="KW-0472">Membrane</keyword>
<evidence type="ECO:0000256" key="6">
    <source>
        <dbReference type="ARBA" id="ARBA00022729"/>
    </source>
</evidence>
<dbReference type="Pfam" id="PF14670">
    <property type="entry name" value="FXa_inhibition"/>
    <property type="match status" value="1"/>
</dbReference>
<dbReference type="PROSITE" id="PS50068">
    <property type="entry name" value="LDLRA_2"/>
    <property type="match status" value="9"/>
</dbReference>
<dbReference type="PROSITE" id="PS01186">
    <property type="entry name" value="EGF_2"/>
    <property type="match status" value="1"/>
</dbReference>
<keyword evidence="6" id="KW-0732">Signal</keyword>
<evidence type="ECO:0000313" key="19">
    <source>
        <dbReference type="EMBL" id="KAJ8968428.1"/>
    </source>
</evidence>
<evidence type="ECO:0000256" key="16">
    <source>
        <dbReference type="PROSITE-ProRule" id="PRU00124"/>
    </source>
</evidence>
<evidence type="ECO:0000313" key="20">
    <source>
        <dbReference type="Proteomes" id="UP001162164"/>
    </source>
</evidence>
<feature type="disulfide bond" evidence="16">
    <location>
        <begin position="976"/>
        <end position="991"/>
    </location>
</feature>
<feature type="disulfide bond" evidence="16">
    <location>
        <begin position="86"/>
        <end position="98"/>
    </location>
</feature>
<dbReference type="InterPro" id="IPR000033">
    <property type="entry name" value="LDLR_classB_rpt"/>
</dbReference>
<keyword evidence="20" id="KW-1185">Reference proteome</keyword>
<evidence type="ECO:0000256" key="11">
    <source>
        <dbReference type="ARBA" id="ARBA00023157"/>
    </source>
</evidence>
<dbReference type="Gene3D" id="2.120.10.30">
    <property type="entry name" value="TolB, C-terminal domain"/>
    <property type="match status" value="3"/>
</dbReference>
<dbReference type="PANTHER" id="PTHR22722">
    <property type="entry name" value="LOW-DENSITY LIPOPROTEIN RECEPTOR-RELATED PROTEIN 2-RELATED"/>
    <property type="match status" value="1"/>
</dbReference>
<sequence length="1020" mass="113946">YRQCQPDDFRCGNKQNDPCIPKEKKCDGYLDCRSEKDEQNCPGVSCRLDQFRCANGQRCIESSQKCDHKNDCGDNSDEQGCNFPVCHGVQFRCANALCIPGAFRCDGYHDCSDGSDEENCTAIACPDNKFLCQRGSSNGTYKCIPKNKVCDGKKDCEDNADEEAGCSKLSCPSLDCEYKCQASLTGGSCYCPDGKTLAPNNRTCSDRNECDEWGFCDQLCTNTAGSYSCACASGYNLKNKNRCMADNSSSLMLYFAHEKSIFSMNPSGNNVKVVINATGASGIDFHYTMDTLYWSDAKTKRIHSQPLFGESAFAKQDIDIALPGTWLPVAIAVDWVGNKLYIADSVGQKIDIFELHVRGHAIVLGSNLTNPADIALDPTIGYMFVADSSQVLRANMDGTNTLAIVSEAAYKASGIALDLISRRVYWCDSLLDYIETVDYNGKKRFLVIRGQQMEPKQGVMSVDKYETSSIQSIYRMRDIRDPRAIKAVHPLMQPQIHNPCGNNNGGCQHMCVITNTGLTLGYRCACHIGFRLTTDERNCDLITDFLMYSQQRFIKGKVLNPVIEGFSDAMMPVVSRRARFVGLDFDAKDQHIYYSDVLQDVIYRVHRNGTDKEIVLASQNEGVEGLAVDWAAKNLYYIDSRKGTLNVLSTRNVTYRHHVQHSNLDGTDVRTVNSRLIRHPFSIVIYNDFMYITDWRLDAIIKLHKLSGDFEETLVREPQTNRLYGVKIYSESEQKIIHNHPCWNNNGGCQKLCFAVPRENMYELIAKCGCPYGERLTTDEKTCQADPNHEPPVKACPNSWDFTCNNQRCIPQSWVCDGDDDCLDNSDEEQNCTKPTCNANEFQCKSGRCIPMTFKCDAENDCGDFSDETGCVNLTCSATQFHCDNGRCIPNSWKCDSENDCGDGSDEGDSCAEKTCAYYQFTCPRTGHCIPQNWVCDGDDDCFDKQDEQDCPPITCQPNQFKCADLRQCVLESYKCDGIPDCNDGSDELGCTSIAPDQCNTEKQFQCQGSGICLPKNMVL</sequence>
<feature type="disulfide bond" evidence="16">
    <location>
        <begin position="804"/>
        <end position="822"/>
    </location>
</feature>
<accession>A0ABQ9IY88</accession>
<dbReference type="InterPro" id="IPR036055">
    <property type="entry name" value="LDL_receptor-like_sf"/>
</dbReference>
<dbReference type="InterPro" id="IPR051221">
    <property type="entry name" value="LDLR-related"/>
</dbReference>
<comment type="caution">
    <text evidence="16">Lacks conserved residue(s) required for the propagation of feature annotation.</text>
</comment>
<evidence type="ECO:0000256" key="1">
    <source>
        <dbReference type="ARBA" id="ARBA00004479"/>
    </source>
</evidence>
<dbReference type="SUPFAM" id="SSF101898">
    <property type="entry name" value="NHL repeat"/>
    <property type="match status" value="1"/>
</dbReference>
<evidence type="ECO:0000256" key="12">
    <source>
        <dbReference type="ARBA" id="ARBA00023170"/>
    </source>
</evidence>
<keyword evidence="3" id="KW-0245">EGF-like domain</keyword>
<dbReference type="SUPFAM" id="SSF57424">
    <property type="entry name" value="LDL receptor-like module"/>
    <property type="match status" value="8"/>
</dbReference>
<feature type="disulfide bond" evidence="16">
    <location>
        <begin position="26"/>
        <end position="41"/>
    </location>
</feature>
<feature type="repeat" description="LDL-receptor class B" evidence="17">
    <location>
        <begin position="590"/>
        <end position="632"/>
    </location>
</feature>
<dbReference type="Pfam" id="PF24468">
    <property type="entry name" value="EGF_LRP2"/>
    <property type="match status" value="1"/>
</dbReference>
<evidence type="ECO:0000256" key="14">
    <source>
        <dbReference type="ARBA" id="ARBA00023180"/>
    </source>
</evidence>
<dbReference type="InterPro" id="IPR000152">
    <property type="entry name" value="EGF-type_Asp/Asn_hydroxyl_site"/>
</dbReference>